<sequence length="388" mass="40965">MSMTRIAVYGVGQGLDGRDAAMKATQKALDQLGALRPALGIVFASEEFDLGEVASGMAGLLGETPLWGMSTVRPLAGDREVPRSVVVALVAGGDLKAQAHFWNTFALDSTETARQVMRHFRSDLMLPQAVLLAADGVNGTLAPLCSMLADLPVAVGGGLASGGFSSGKTAVVGRGQAGHSALSTVTLGGRFRLGTGSGHGWRDTGLHATIGKTRDVWVQTIEDRPAVELYVQYFGHEPREWAYPPLNEVVRLYPLGIENNGNLLVRSPLRVEVDGSLRMSAVVPSGSVAHLMLGDPQACLESAEAAVRHALDEIGPARPLIALALVDLAWLQLFNMRSGQIVATIQDTLGSIPVIGGYSLGQIARPAINYAPMIYNQSVTILILASQE</sequence>
<dbReference type="SMART" id="SM01204">
    <property type="entry name" value="FIST_C"/>
    <property type="match status" value="1"/>
</dbReference>
<dbReference type="PANTHER" id="PTHR40252:SF2">
    <property type="entry name" value="BLR0328 PROTEIN"/>
    <property type="match status" value="1"/>
</dbReference>
<feature type="domain" description="FIST C-domain" evidence="2">
    <location>
        <begin position="226"/>
        <end position="366"/>
    </location>
</feature>
<feature type="domain" description="FIST" evidence="1">
    <location>
        <begin position="36"/>
        <end position="225"/>
    </location>
</feature>
<name>E8MZP7_ANATU</name>
<proteinExistence type="predicted"/>
<reference evidence="3 4" key="1">
    <citation type="submission" date="2010-12" db="EMBL/GenBank/DDBJ databases">
        <title>Whole genome sequence of Anaerolinea thermophila UNI-1.</title>
        <authorList>
            <person name="Narita-Yamada S."/>
            <person name="Kishi E."/>
            <person name="Watanabe Y."/>
            <person name="Takasaki K."/>
            <person name="Ankai A."/>
            <person name="Oguchi A."/>
            <person name="Fukui S."/>
            <person name="Takahashi M."/>
            <person name="Yashiro I."/>
            <person name="Hosoyama A."/>
            <person name="Sekiguchi Y."/>
            <person name="Hanada S."/>
            <person name="Fujita N."/>
        </authorList>
    </citation>
    <scope>NUCLEOTIDE SEQUENCE [LARGE SCALE GENOMIC DNA]</scope>
    <source>
        <strain evidence="4">DSM 14523 / JCM 11388 / NBRC 100420 / UNI-1</strain>
    </source>
</reference>
<keyword evidence="4" id="KW-1185">Reference proteome</keyword>
<dbReference type="Pfam" id="PF10442">
    <property type="entry name" value="FIST_C"/>
    <property type="match status" value="1"/>
</dbReference>
<evidence type="ECO:0000313" key="4">
    <source>
        <dbReference type="Proteomes" id="UP000008922"/>
    </source>
</evidence>
<protein>
    <recommendedName>
        <fullName evidence="5">FIST domain-containing protein</fullName>
    </recommendedName>
</protein>
<dbReference type="SMART" id="SM00897">
    <property type="entry name" value="FIST"/>
    <property type="match status" value="1"/>
</dbReference>
<gene>
    <name evidence="3" type="ordered locus">ANT_25690</name>
</gene>
<evidence type="ECO:0000259" key="1">
    <source>
        <dbReference type="SMART" id="SM00897"/>
    </source>
</evidence>
<dbReference type="eggNOG" id="COG3287">
    <property type="taxonomic scope" value="Bacteria"/>
</dbReference>
<accession>E8MZP7</accession>
<dbReference type="Proteomes" id="UP000008922">
    <property type="component" value="Chromosome"/>
</dbReference>
<dbReference type="EMBL" id="AP012029">
    <property type="protein sequence ID" value="BAJ64595.1"/>
    <property type="molecule type" value="Genomic_DNA"/>
</dbReference>
<dbReference type="STRING" id="926569.ANT_25690"/>
<dbReference type="InterPro" id="IPR019494">
    <property type="entry name" value="FIST_C"/>
</dbReference>
<evidence type="ECO:0000313" key="3">
    <source>
        <dbReference type="EMBL" id="BAJ64595.1"/>
    </source>
</evidence>
<dbReference type="PANTHER" id="PTHR40252">
    <property type="entry name" value="BLR0328 PROTEIN"/>
    <property type="match status" value="1"/>
</dbReference>
<evidence type="ECO:0008006" key="5">
    <source>
        <dbReference type="Google" id="ProtNLM"/>
    </source>
</evidence>
<dbReference type="AlphaFoldDB" id="E8MZP7"/>
<organism evidence="3 4">
    <name type="scientific">Anaerolinea thermophila (strain DSM 14523 / JCM 11388 / NBRC 100420 / UNI-1)</name>
    <dbReference type="NCBI Taxonomy" id="926569"/>
    <lineage>
        <taxon>Bacteria</taxon>
        <taxon>Bacillati</taxon>
        <taxon>Chloroflexota</taxon>
        <taxon>Anaerolineae</taxon>
        <taxon>Anaerolineales</taxon>
        <taxon>Anaerolineaceae</taxon>
        <taxon>Anaerolinea</taxon>
    </lineage>
</organism>
<dbReference type="KEGG" id="atm:ANT_25690"/>
<dbReference type="InParanoid" id="E8MZP7"/>
<dbReference type="Pfam" id="PF08495">
    <property type="entry name" value="FIST"/>
    <property type="match status" value="1"/>
</dbReference>
<dbReference type="InterPro" id="IPR013702">
    <property type="entry name" value="FIST_domain_N"/>
</dbReference>
<evidence type="ECO:0000259" key="2">
    <source>
        <dbReference type="SMART" id="SM01204"/>
    </source>
</evidence>
<dbReference type="OrthoDB" id="152928at2"/>
<dbReference type="HOGENOM" id="CLU_711051_0_0_0"/>